<protein>
    <submittedName>
        <fullName evidence="2">Uncharacterized protein</fullName>
    </submittedName>
</protein>
<organism evidence="2">
    <name type="scientific">Eutreptiella gymnastica</name>
    <dbReference type="NCBI Taxonomy" id="73025"/>
    <lineage>
        <taxon>Eukaryota</taxon>
        <taxon>Discoba</taxon>
        <taxon>Euglenozoa</taxon>
        <taxon>Euglenida</taxon>
        <taxon>Spirocuta</taxon>
        <taxon>Euglenophyceae</taxon>
        <taxon>Eutreptiales</taxon>
        <taxon>Eutreptiaceae</taxon>
        <taxon>Eutreptiella</taxon>
    </lineage>
</organism>
<gene>
    <name evidence="2" type="ORF">EGYM00163_LOCUS22983</name>
</gene>
<accession>A0A7S4FSJ9</accession>
<sequence>MPPTKQQETLPCFASPPAPQPPTGNREGLPEENPAVPLHDATCNFNAPSSLSAGKEELHSCLTLPRGLTRMHTRRTLFANAVQSAGNAGQRDQGVFKNTPWTRWKRTKLLPASQCHSVTLSSSHG</sequence>
<evidence type="ECO:0000256" key="1">
    <source>
        <dbReference type="SAM" id="MobiDB-lite"/>
    </source>
</evidence>
<proteinExistence type="predicted"/>
<dbReference type="EMBL" id="HBJA01065174">
    <property type="protein sequence ID" value="CAE0811833.1"/>
    <property type="molecule type" value="Transcribed_RNA"/>
</dbReference>
<name>A0A7S4FSJ9_9EUGL</name>
<evidence type="ECO:0000313" key="2">
    <source>
        <dbReference type="EMBL" id="CAE0811833.1"/>
    </source>
</evidence>
<reference evidence="2" key="1">
    <citation type="submission" date="2021-01" db="EMBL/GenBank/DDBJ databases">
        <authorList>
            <person name="Corre E."/>
            <person name="Pelletier E."/>
            <person name="Niang G."/>
            <person name="Scheremetjew M."/>
            <person name="Finn R."/>
            <person name="Kale V."/>
            <person name="Holt S."/>
            <person name="Cochrane G."/>
            <person name="Meng A."/>
            <person name="Brown T."/>
            <person name="Cohen L."/>
        </authorList>
    </citation>
    <scope>NUCLEOTIDE SEQUENCE</scope>
    <source>
        <strain evidence="2">CCMP1594</strain>
    </source>
</reference>
<feature type="region of interest" description="Disordered" evidence="1">
    <location>
        <begin position="1"/>
        <end position="39"/>
    </location>
</feature>
<dbReference type="AlphaFoldDB" id="A0A7S4FSJ9"/>